<evidence type="ECO:0000313" key="2">
    <source>
        <dbReference type="EMBL" id="CRL20234.1"/>
    </source>
</evidence>
<feature type="region of interest" description="Disordered" evidence="1">
    <location>
        <begin position="209"/>
        <end position="275"/>
    </location>
</feature>
<name>A0A0G4P1S6_PENC3</name>
<accession>A0A0G4P1S6</accession>
<feature type="compositionally biased region" description="Polar residues" evidence="1">
    <location>
        <begin position="259"/>
        <end position="275"/>
    </location>
</feature>
<protein>
    <submittedName>
        <fullName evidence="2">Str. FM013</fullName>
    </submittedName>
</protein>
<dbReference type="EMBL" id="HG793137">
    <property type="protein sequence ID" value="CRL20234.1"/>
    <property type="molecule type" value="Genomic_DNA"/>
</dbReference>
<evidence type="ECO:0000313" key="3">
    <source>
        <dbReference type="Proteomes" id="UP000053732"/>
    </source>
</evidence>
<feature type="region of interest" description="Disordered" evidence="1">
    <location>
        <begin position="352"/>
        <end position="374"/>
    </location>
</feature>
<proteinExistence type="predicted"/>
<evidence type="ECO:0000256" key="1">
    <source>
        <dbReference type="SAM" id="MobiDB-lite"/>
    </source>
</evidence>
<feature type="compositionally biased region" description="Basic and acidic residues" evidence="1">
    <location>
        <begin position="224"/>
        <end position="235"/>
    </location>
</feature>
<dbReference type="AlphaFoldDB" id="A0A0G4P1S6"/>
<organism evidence="2 3">
    <name type="scientific">Penicillium camemberti (strain FM 013)</name>
    <dbReference type="NCBI Taxonomy" id="1429867"/>
    <lineage>
        <taxon>Eukaryota</taxon>
        <taxon>Fungi</taxon>
        <taxon>Dikarya</taxon>
        <taxon>Ascomycota</taxon>
        <taxon>Pezizomycotina</taxon>
        <taxon>Eurotiomycetes</taxon>
        <taxon>Eurotiomycetidae</taxon>
        <taxon>Eurotiales</taxon>
        <taxon>Aspergillaceae</taxon>
        <taxon>Penicillium</taxon>
    </lineage>
</organism>
<reference evidence="2 3" key="1">
    <citation type="journal article" date="2014" name="Nat. Commun.">
        <title>Multiple recent horizontal transfers of a large genomic region in cheese making fungi.</title>
        <authorList>
            <person name="Cheeseman K."/>
            <person name="Ropars J."/>
            <person name="Renault P."/>
            <person name="Dupont J."/>
            <person name="Gouzy J."/>
            <person name="Branca A."/>
            <person name="Abraham A.L."/>
            <person name="Ceppi M."/>
            <person name="Conseiller E."/>
            <person name="Debuchy R."/>
            <person name="Malagnac F."/>
            <person name="Goarin A."/>
            <person name="Silar P."/>
            <person name="Lacoste S."/>
            <person name="Sallet E."/>
            <person name="Bensimon A."/>
            <person name="Giraud T."/>
            <person name="Brygoo Y."/>
        </authorList>
    </citation>
    <scope>NUCLEOTIDE SEQUENCE [LARGE SCALE GENOMIC DNA]</scope>
    <source>
        <strain evidence="3">FM 013</strain>
    </source>
</reference>
<keyword evidence="3" id="KW-1185">Reference proteome</keyword>
<gene>
    <name evidence="2" type="ORF">PCAMFM013_S004g000174</name>
</gene>
<dbReference type="Proteomes" id="UP000053732">
    <property type="component" value="Unassembled WGS sequence"/>
</dbReference>
<sequence>METTTNYLSLPAIAEFITAYETKPNAENAKIMVSGLLTYAFDSNDGWVLKWQEDEENNHSNCFIVRAVGEDRSLHAIVKVILDPSGSIKDNWDQSIPRLISAPLPSERCWAILIRGVKVRLYEYHRDQKPDDRLVPCDFKIADKAKHAVHIRKNADAINNLLTSIPNQVPLPLEEGEHGNPSLNDCATDIATESQVSLDATLETIPTSGAYVESSSEDPPTEASEEKTPTSEDRTPTLAEPVTEHDAATQAKTAIEVDTATSQTKRTTEASGTQAKITPQAKAALLAKAAAGVKNTAQAKTATQVKPAAGVKSTAQAKTATQVKPAAGVKNGTQAKTGNQAKAALLAKGVSGMKITPKDRPANLTEAVRQPHTD</sequence>